<name>A0ABS4HH76_9BACI</name>
<dbReference type="RefSeq" id="WP_209481763.1">
    <property type="nucleotide sequence ID" value="NZ_JAGGKK010000020.1"/>
</dbReference>
<comment type="caution">
    <text evidence="1">The sequence shown here is derived from an EMBL/GenBank/DDBJ whole genome shotgun (WGS) entry which is preliminary data.</text>
</comment>
<organism evidence="1 2">
    <name type="scientific">Virgibacillus litoralis</name>
    <dbReference type="NCBI Taxonomy" id="578221"/>
    <lineage>
        <taxon>Bacteria</taxon>
        <taxon>Bacillati</taxon>
        <taxon>Bacillota</taxon>
        <taxon>Bacilli</taxon>
        <taxon>Bacillales</taxon>
        <taxon>Bacillaceae</taxon>
        <taxon>Virgibacillus</taxon>
    </lineage>
</organism>
<sequence>MCWHGTLKKVEVINTDQLHNCVLVDACIANEIQLLNDKGVITLGCCCGHGQAGQIVKYENAFGEWKTHSDAPMTLLKEESVRLSKDLGYKPYPYYYADGEQNGVWQMQLKTGCVTLQECEVWNKQDIIPFNKGDVRAGSL</sequence>
<keyword evidence="2" id="KW-1185">Reference proteome</keyword>
<gene>
    <name evidence="1" type="ORF">J2Z82_003233</name>
</gene>
<dbReference type="EMBL" id="JAGGKK010000020">
    <property type="protein sequence ID" value="MBP1950276.1"/>
    <property type="molecule type" value="Genomic_DNA"/>
</dbReference>
<evidence type="ECO:0000313" key="1">
    <source>
        <dbReference type="EMBL" id="MBP1950276.1"/>
    </source>
</evidence>
<evidence type="ECO:0000313" key="2">
    <source>
        <dbReference type="Proteomes" id="UP001519328"/>
    </source>
</evidence>
<accession>A0ABS4HH76</accession>
<dbReference type="Proteomes" id="UP001519328">
    <property type="component" value="Unassembled WGS sequence"/>
</dbReference>
<reference evidence="1 2" key="1">
    <citation type="submission" date="2021-03" db="EMBL/GenBank/DDBJ databases">
        <title>Genomic Encyclopedia of Type Strains, Phase IV (KMG-IV): sequencing the most valuable type-strain genomes for metagenomic binning, comparative biology and taxonomic classification.</title>
        <authorList>
            <person name="Goeker M."/>
        </authorList>
    </citation>
    <scope>NUCLEOTIDE SEQUENCE [LARGE SCALE GENOMIC DNA]</scope>
    <source>
        <strain evidence="1 2">DSM 21085</strain>
    </source>
</reference>
<proteinExistence type="predicted"/>
<protein>
    <submittedName>
        <fullName evidence="1">Uncharacterized protein</fullName>
    </submittedName>
</protein>